<dbReference type="OrthoDB" id="2874822at2"/>
<gene>
    <name evidence="1" type="ORF">DFR56_104277</name>
</gene>
<keyword evidence="2" id="KW-1185">Reference proteome</keyword>
<evidence type="ECO:0000313" key="1">
    <source>
        <dbReference type="EMBL" id="PXW88123.1"/>
    </source>
</evidence>
<dbReference type="AlphaFoldDB" id="A0A2V3W1D1"/>
<sequence length="70" mass="8201">MISFDYNYCCSANEFIRQAFEYLAQIVHDLDVAIKQSEVDETVRTAFMNEDNCLTREELSKMNRKENGVI</sequence>
<dbReference type="EMBL" id="QJJQ01000004">
    <property type="protein sequence ID" value="PXW88123.1"/>
    <property type="molecule type" value="Genomic_DNA"/>
</dbReference>
<proteinExistence type="predicted"/>
<organism evidence="1 2">
    <name type="scientific">Pseudogracilibacillus auburnensis</name>
    <dbReference type="NCBI Taxonomy" id="1494959"/>
    <lineage>
        <taxon>Bacteria</taxon>
        <taxon>Bacillati</taxon>
        <taxon>Bacillota</taxon>
        <taxon>Bacilli</taxon>
        <taxon>Bacillales</taxon>
        <taxon>Bacillaceae</taxon>
        <taxon>Pseudogracilibacillus</taxon>
    </lineage>
</organism>
<reference evidence="1 2" key="1">
    <citation type="submission" date="2018-05" db="EMBL/GenBank/DDBJ databases">
        <title>Genomic Encyclopedia of Type Strains, Phase IV (KMG-IV): sequencing the most valuable type-strain genomes for metagenomic binning, comparative biology and taxonomic classification.</title>
        <authorList>
            <person name="Goeker M."/>
        </authorList>
    </citation>
    <scope>NUCLEOTIDE SEQUENCE [LARGE SCALE GENOMIC DNA]</scope>
    <source>
        <strain evidence="1 2">DSM 28556</strain>
    </source>
</reference>
<name>A0A2V3W1D1_9BACI</name>
<dbReference type="Proteomes" id="UP000247978">
    <property type="component" value="Unassembled WGS sequence"/>
</dbReference>
<protein>
    <submittedName>
        <fullName evidence="1">Uncharacterized protein</fullName>
    </submittedName>
</protein>
<evidence type="ECO:0000313" key="2">
    <source>
        <dbReference type="Proteomes" id="UP000247978"/>
    </source>
</evidence>
<accession>A0A2V3W1D1</accession>
<comment type="caution">
    <text evidence="1">The sequence shown here is derived from an EMBL/GenBank/DDBJ whole genome shotgun (WGS) entry which is preliminary data.</text>
</comment>
<dbReference type="RefSeq" id="WP_110394930.1">
    <property type="nucleotide sequence ID" value="NZ_JBHUHB010000001.1"/>
</dbReference>